<dbReference type="RefSeq" id="WP_092643583.1">
    <property type="nucleotide sequence ID" value="NZ_FNID01000056.1"/>
</dbReference>
<reference evidence="1 2" key="1">
    <citation type="submission" date="2016-10" db="EMBL/GenBank/DDBJ databases">
        <authorList>
            <person name="de Groot N.N."/>
        </authorList>
    </citation>
    <scope>NUCLEOTIDE SEQUENCE [LARGE SCALE GENOMIC DNA]</scope>
    <source>
        <strain evidence="1 2">CGMCC 1.5012</strain>
    </source>
</reference>
<dbReference type="STRING" id="258515.SAMN05192585_1564"/>
<dbReference type="OrthoDB" id="5416005at2"/>
<organism evidence="1 2">
    <name type="scientific">Acetanaerobacterium elongatum</name>
    <dbReference type="NCBI Taxonomy" id="258515"/>
    <lineage>
        <taxon>Bacteria</taxon>
        <taxon>Bacillati</taxon>
        <taxon>Bacillota</taxon>
        <taxon>Clostridia</taxon>
        <taxon>Eubacteriales</taxon>
        <taxon>Oscillospiraceae</taxon>
        <taxon>Acetanaerobacterium</taxon>
    </lineage>
</organism>
<name>A0A1H0GVN5_9FIRM</name>
<dbReference type="Proteomes" id="UP000199182">
    <property type="component" value="Unassembled WGS sequence"/>
</dbReference>
<dbReference type="AlphaFoldDB" id="A0A1H0GVN5"/>
<evidence type="ECO:0000313" key="1">
    <source>
        <dbReference type="EMBL" id="SDO10884.1"/>
    </source>
</evidence>
<accession>A0A1H0GVN5</accession>
<keyword evidence="2" id="KW-1185">Reference proteome</keyword>
<sequence length="206" mass="24067">MKNPLNYQMTDYDCGPTTLFNALTYLFKREEIPPDVIKYIMLYCLDAYNEKGEYGKNGTSCMAMMFLSCWLNQFGKVKKFPVQCEYLRGQDVYIENGSPIVNGLLQGGVVVVRLRYDVWHYVLFTGVDEHNIYFFDPYYRKQSFRKEGIEIITDQPQKCNRKVSFDVLNNCGKGMYALGPKDIREAVLIYNRSFPQNTAKSIEYYI</sequence>
<evidence type="ECO:0000313" key="2">
    <source>
        <dbReference type="Proteomes" id="UP000199182"/>
    </source>
</evidence>
<protein>
    <recommendedName>
        <fullName evidence="3">Peptidase_C39 like family protein</fullName>
    </recommendedName>
</protein>
<proteinExistence type="predicted"/>
<evidence type="ECO:0008006" key="3">
    <source>
        <dbReference type="Google" id="ProtNLM"/>
    </source>
</evidence>
<gene>
    <name evidence="1" type="ORF">SAMN05192585_1564</name>
</gene>
<dbReference type="Gene3D" id="3.90.70.10">
    <property type="entry name" value="Cysteine proteinases"/>
    <property type="match status" value="1"/>
</dbReference>
<dbReference type="EMBL" id="FNID01000056">
    <property type="protein sequence ID" value="SDO10884.1"/>
    <property type="molecule type" value="Genomic_DNA"/>
</dbReference>